<name>B9ERP5_PROMM</name>
<organism evidence="1 2">
    <name type="scientific">Prochlorococcus marinus (strain MIT 9313)</name>
    <dbReference type="NCBI Taxonomy" id="74547"/>
    <lineage>
        <taxon>Bacteria</taxon>
        <taxon>Bacillati</taxon>
        <taxon>Cyanobacteriota</taxon>
        <taxon>Cyanophyceae</taxon>
        <taxon>Synechococcales</taxon>
        <taxon>Prochlorococcaceae</taxon>
        <taxon>Prochlorococcus</taxon>
    </lineage>
</organism>
<gene>
    <name evidence="1" type="ordered locus">PMT_2432</name>
</gene>
<reference evidence="1 2" key="1">
    <citation type="journal article" date="2003" name="Nature">
        <title>Genome divergence in two Prochlorococcus ecotypes reflects oceanic niche differentiation.</title>
        <authorList>
            <person name="Rocap G."/>
            <person name="Larimer F.W."/>
            <person name="Lamerdin J.E."/>
            <person name="Malfatti S."/>
            <person name="Chain P."/>
            <person name="Ahlgren N.A."/>
            <person name="Arellano A."/>
            <person name="Coleman M."/>
            <person name="Hauser L."/>
            <person name="Hess W.R."/>
            <person name="Johnson Z.I."/>
            <person name="Land M.L."/>
            <person name="Lindell D."/>
            <person name="Post A.F."/>
            <person name="Regala W."/>
            <person name="Shah M."/>
            <person name="Shaw S.L."/>
            <person name="Steglich C."/>
            <person name="Sullivan M.B."/>
            <person name="Ting C.S."/>
            <person name="Tolonen A."/>
            <person name="Webb E.A."/>
            <person name="Zinser E.R."/>
            <person name="Chisholm S.W."/>
        </authorList>
    </citation>
    <scope>NUCLEOTIDE SEQUENCE [LARGE SCALE GENOMIC DNA]</scope>
    <source>
        <strain evidence="2">MIT 9313</strain>
    </source>
</reference>
<dbReference type="KEGG" id="pmt:PMT_2432"/>
<dbReference type="AlphaFoldDB" id="B9ERP5"/>
<dbReference type="EMBL" id="BX548175">
    <property type="protein sequence ID" value="CAX31950.1"/>
    <property type="molecule type" value="Genomic_DNA"/>
</dbReference>
<proteinExistence type="predicted"/>
<dbReference type="Proteomes" id="UP000001423">
    <property type="component" value="Chromosome"/>
</dbReference>
<protein>
    <submittedName>
        <fullName evidence="1">Uncharacterized protein</fullName>
    </submittedName>
</protein>
<dbReference type="HOGENOM" id="CLU_2900616_0_0_3"/>
<sequence>MLDLDTIAISVGIGTNSLSKANANNRSLSSAFLPYLCEEPNETLPAIAGGTCCFGPYGTNGC</sequence>
<evidence type="ECO:0000313" key="1">
    <source>
        <dbReference type="EMBL" id="CAX31950.1"/>
    </source>
</evidence>
<accession>B9ERP5</accession>
<keyword evidence="2" id="KW-1185">Reference proteome</keyword>
<evidence type="ECO:0000313" key="2">
    <source>
        <dbReference type="Proteomes" id="UP000001423"/>
    </source>
</evidence>